<dbReference type="AlphaFoldDB" id="A0AAD7X2K7"/>
<accession>A0AAD7X2K7</accession>
<protein>
    <submittedName>
        <fullName evidence="2">Uncharacterized protein</fullName>
    </submittedName>
</protein>
<name>A0AAD7X2K7_9TELE</name>
<evidence type="ECO:0000313" key="3">
    <source>
        <dbReference type="Proteomes" id="UP001221898"/>
    </source>
</evidence>
<reference evidence="2" key="1">
    <citation type="journal article" date="2023" name="Science">
        <title>Genome structures resolve the early diversification of teleost fishes.</title>
        <authorList>
            <person name="Parey E."/>
            <person name="Louis A."/>
            <person name="Montfort J."/>
            <person name="Bouchez O."/>
            <person name="Roques C."/>
            <person name="Iampietro C."/>
            <person name="Lluch J."/>
            <person name="Castinel A."/>
            <person name="Donnadieu C."/>
            <person name="Desvignes T."/>
            <person name="Floi Bucao C."/>
            <person name="Jouanno E."/>
            <person name="Wen M."/>
            <person name="Mejri S."/>
            <person name="Dirks R."/>
            <person name="Jansen H."/>
            <person name="Henkel C."/>
            <person name="Chen W.J."/>
            <person name="Zahm M."/>
            <person name="Cabau C."/>
            <person name="Klopp C."/>
            <person name="Thompson A.W."/>
            <person name="Robinson-Rechavi M."/>
            <person name="Braasch I."/>
            <person name="Lecointre G."/>
            <person name="Bobe J."/>
            <person name="Postlethwait J.H."/>
            <person name="Berthelot C."/>
            <person name="Roest Crollius H."/>
            <person name="Guiguen Y."/>
        </authorList>
    </citation>
    <scope>NUCLEOTIDE SEQUENCE</scope>
    <source>
        <strain evidence="2">NC1722</strain>
    </source>
</reference>
<comment type="caution">
    <text evidence="2">The sequence shown here is derived from an EMBL/GenBank/DDBJ whole genome shotgun (WGS) entry which is preliminary data.</text>
</comment>
<evidence type="ECO:0000313" key="2">
    <source>
        <dbReference type="EMBL" id="KAJ8417868.1"/>
    </source>
</evidence>
<feature type="compositionally biased region" description="Polar residues" evidence="1">
    <location>
        <begin position="50"/>
        <end position="65"/>
    </location>
</feature>
<evidence type="ECO:0000256" key="1">
    <source>
        <dbReference type="SAM" id="MobiDB-lite"/>
    </source>
</evidence>
<organism evidence="2 3">
    <name type="scientific">Aldrovandia affinis</name>
    <dbReference type="NCBI Taxonomy" id="143900"/>
    <lineage>
        <taxon>Eukaryota</taxon>
        <taxon>Metazoa</taxon>
        <taxon>Chordata</taxon>
        <taxon>Craniata</taxon>
        <taxon>Vertebrata</taxon>
        <taxon>Euteleostomi</taxon>
        <taxon>Actinopterygii</taxon>
        <taxon>Neopterygii</taxon>
        <taxon>Teleostei</taxon>
        <taxon>Notacanthiformes</taxon>
        <taxon>Halosauridae</taxon>
        <taxon>Aldrovandia</taxon>
    </lineage>
</organism>
<dbReference type="Proteomes" id="UP001221898">
    <property type="component" value="Unassembled WGS sequence"/>
</dbReference>
<proteinExistence type="predicted"/>
<sequence>MVAQPLRFRALKWRLGRRPSLLLSRRLRRRSRGGWEDLGGEADPFPSGHRAQTGSHTAQPQNNQMAPLAAPCPPKERPSQDSLALGRKHPQTPLWCQGLECRADGLHFPFIASPA</sequence>
<keyword evidence="3" id="KW-1185">Reference proteome</keyword>
<dbReference type="EMBL" id="JAINUG010000003">
    <property type="protein sequence ID" value="KAJ8417868.1"/>
    <property type="molecule type" value="Genomic_DNA"/>
</dbReference>
<gene>
    <name evidence="2" type="ORF">AAFF_G00227110</name>
</gene>
<feature type="region of interest" description="Disordered" evidence="1">
    <location>
        <begin position="32"/>
        <end position="87"/>
    </location>
</feature>